<sequence>MHALLKSQCQQSILGSRSSHPNAMDNSQVGSIELHSVQIRLDSVPKQETYAFVVTAIHKFIITMTLELRHEEEITSN</sequence>
<gene>
    <name evidence="2" type="ORF">Bpfe_011178</name>
</gene>
<protein>
    <submittedName>
        <fullName evidence="2">Uncharacterized protein</fullName>
    </submittedName>
</protein>
<name>A0AAD8BTA6_BIOPF</name>
<dbReference type="Proteomes" id="UP001233172">
    <property type="component" value="Unassembled WGS sequence"/>
</dbReference>
<reference evidence="2" key="2">
    <citation type="submission" date="2023-04" db="EMBL/GenBank/DDBJ databases">
        <authorList>
            <person name="Bu L."/>
            <person name="Lu L."/>
            <person name="Laidemitt M.R."/>
            <person name="Zhang S.M."/>
            <person name="Mutuku M."/>
            <person name="Mkoji G."/>
            <person name="Steinauer M."/>
            <person name="Loker E.S."/>
        </authorList>
    </citation>
    <scope>NUCLEOTIDE SEQUENCE</scope>
    <source>
        <strain evidence="2">KasaAsao</strain>
        <tissue evidence="2">Whole Snail</tissue>
    </source>
</reference>
<comment type="caution">
    <text evidence="2">The sequence shown here is derived from an EMBL/GenBank/DDBJ whole genome shotgun (WGS) entry which is preliminary data.</text>
</comment>
<evidence type="ECO:0000313" key="2">
    <source>
        <dbReference type="EMBL" id="KAK0059409.1"/>
    </source>
</evidence>
<dbReference type="EMBL" id="JASAOG010000042">
    <property type="protein sequence ID" value="KAK0059409.1"/>
    <property type="molecule type" value="Genomic_DNA"/>
</dbReference>
<evidence type="ECO:0000256" key="1">
    <source>
        <dbReference type="SAM" id="MobiDB-lite"/>
    </source>
</evidence>
<proteinExistence type="predicted"/>
<feature type="compositionally biased region" description="Polar residues" evidence="1">
    <location>
        <begin position="7"/>
        <end position="27"/>
    </location>
</feature>
<evidence type="ECO:0000313" key="3">
    <source>
        <dbReference type="Proteomes" id="UP001233172"/>
    </source>
</evidence>
<accession>A0AAD8BTA6</accession>
<organism evidence="2 3">
    <name type="scientific">Biomphalaria pfeifferi</name>
    <name type="common">Bloodfluke planorb</name>
    <name type="synonym">Freshwater snail</name>
    <dbReference type="NCBI Taxonomy" id="112525"/>
    <lineage>
        <taxon>Eukaryota</taxon>
        <taxon>Metazoa</taxon>
        <taxon>Spiralia</taxon>
        <taxon>Lophotrochozoa</taxon>
        <taxon>Mollusca</taxon>
        <taxon>Gastropoda</taxon>
        <taxon>Heterobranchia</taxon>
        <taxon>Euthyneura</taxon>
        <taxon>Panpulmonata</taxon>
        <taxon>Hygrophila</taxon>
        <taxon>Lymnaeoidea</taxon>
        <taxon>Planorbidae</taxon>
        <taxon>Biomphalaria</taxon>
    </lineage>
</organism>
<reference evidence="2" key="1">
    <citation type="journal article" date="2023" name="PLoS Negl. Trop. Dis.">
        <title>A genome sequence for Biomphalaria pfeifferi, the major vector snail for the human-infecting parasite Schistosoma mansoni.</title>
        <authorList>
            <person name="Bu L."/>
            <person name="Lu L."/>
            <person name="Laidemitt M.R."/>
            <person name="Zhang S.M."/>
            <person name="Mutuku M."/>
            <person name="Mkoji G."/>
            <person name="Steinauer M."/>
            <person name="Loker E.S."/>
        </authorList>
    </citation>
    <scope>NUCLEOTIDE SEQUENCE</scope>
    <source>
        <strain evidence="2">KasaAsao</strain>
    </source>
</reference>
<keyword evidence="3" id="KW-1185">Reference proteome</keyword>
<feature type="region of interest" description="Disordered" evidence="1">
    <location>
        <begin position="1"/>
        <end position="27"/>
    </location>
</feature>
<dbReference type="AlphaFoldDB" id="A0AAD8BTA6"/>